<name>A0A0L6UT06_9BASI</name>
<protein>
    <submittedName>
        <fullName evidence="1">Uncharacterized protein</fullName>
    </submittedName>
</protein>
<gene>
    <name evidence="1" type="ORF">VP01_385g5</name>
</gene>
<proteinExistence type="predicted"/>
<feature type="non-terminal residue" evidence="1">
    <location>
        <position position="52"/>
    </location>
</feature>
<evidence type="ECO:0000313" key="1">
    <source>
        <dbReference type="EMBL" id="KNZ51691.1"/>
    </source>
</evidence>
<evidence type="ECO:0000313" key="2">
    <source>
        <dbReference type="Proteomes" id="UP000037035"/>
    </source>
</evidence>
<dbReference type="EMBL" id="LAVV01008901">
    <property type="protein sequence ID" value="KNZ51691.1"/>
    <property type="molecule type" value="Genomic_DNA"/>
</dbReference>
<organism evidence="1 2">
    <name type="scientific">Puccinia sorghi</name>
    <dbReference type="NCBI Taxonomy" id="27349"/>
    <lineage>
        <taxon>Eukaryota</taxon>
        <taxon>Fungi</taxon>
        <taxon>Dikarya</taxon>
        <taxon>Basidiomycota</taxon>
        <taxon>Pucciniomycotina</taxon>
        <taxon>Pucciniomycetes</taxon>
        <taxon>Pucciniales</taxon>
        <taxon>Pucciniaceae</taxon>
        <taxon>Puccinia</taxon>
    </lineage>
</organism>
<reference evidence="1 2" key="1">
    <citation type="submission" date="2015-08" db="EMBL/GenBank/DDBJ databases">
        <title>Next Generation Sequencing and Analysis of the Genome of Puccinia sorghi L Schw, the Causal Agent of Maize Common Rust.</title>
        <authorList>
            <person name="Rochi L."/>
            <person name="Burguener G."/>
            <person name="Darino M."/>
            <person name="Turjanski A."/>
            <person name="Kreff E."/>
            <person name="Dieguez M.J."/>
            <person name="Sacco F."/>
        </authorList>
    </citation>
    <scope>NUCLEOTIDE SEQUENCE [LARGE SCALE GENOMIC DNA]</scope>
    <source>
        <strain evidence="1 2">RO10H11247</strain>
    </source>
</reference>
<comment type="caution">
    <text evidence="1">The sequence shown here is derived from an EMBL/GenBank/DDBJ whole genome shotgun (WGS) entry which is preliminary data.</text>
</comment>
<dbReference type="Proteomes" id="UP000037035">
    <property type="component" value="Unassembled WGS sequence"/>
</dbReference>
<sequence length="52" mass="6173">MEKFYQEHQPNLKHEKDFPIFIDLEDPNKYIPLTMEMLQAWAKALTGAAEHN</sequence>
<dbReference type="AlphaFoldDB" id="A0A0L6UT06"/>
<keyword evidence="2" id="KW-1185">Reference proteome</keyword>
<dbReference type="VEuPathDB" id="FungiDB:VP01_385g5"/>
<accession>A0A0L6UT06</accession>